<dbReference type="GO" id="GO:0003677">
    <property type="term" value="F:DNA binding"/>
    <property type="evidence" value="ECO:0007669"/>
    <property type="project" value="UniProtKB-KW"/>
</dbReference>
<dbReference type="Pfam" id="PF00072">
    <property type="entry name" value="Response_reg"/>
    <property type="match status" value="1"/>
</dbReference>
<dbReference type="Proteomes" id="UP000254069">
    <property type="component" value="Unassembled WGS sequence"/>
</dbReference>
<feature type="domain" description="Response regulatory" evidence="8">
    <location>
        <begin position="19"/>
        <end position="133"/>
    </location>
</feature>
<dbReference type="SMART" id="SM00421">
    <property type="entry name" value="HTH_LUXR"/>
    <property type="match status" value="1"/>
</dbReference>
<accession>A0A379Z5J2</accession>
<keyword evidence="10" id="KW-1185">Reference proteome</keyword>
<dbReference type="Gene3D" id="3.40.50.2300">
    <property type="match status" value="1"/>
</dbReference>
<sequence>MPGQFAAQNSSPTDDKRQSVYLVDDDDSVRRSLGFMLEGYGFEVQAFEDAEHFLKAQLLEQPGCLILDMRMPGLSGAQLQQLLNERNSPLAVIFLTGHGDVPLAVDALKSGAVDFFQKPADGARLAEAVTKALSHSAEIAKRRKLQGIYQALTPREKEILHLIAKGYKNQQIADELCIAMRTVEIHRSNLMKGMQVSSLAEMLLIYAGIETETY</sequence>
<evidence type="ECO:0000259" key="8">
    <source>
        <dbReference type="PROSITE" id="PS50110"/>
    </source>
</evidence>
<evidence type="ECO:0000256" key="6">
    <source>
        <dbReference type="PROSITE-ProRule" id="PRU00169"/>
    </source>
</evidence>
<evidence type="ECO:0000256" key="3">
    <source>
        <dbReference type="ARBA" id="ARBA00023015"/>
    </source>
</evidence>
<keyword evidence="4" id="KW-0238">DNA-binding</keyword>
<evidence type="ECO:0000256" key="5">
    <source>
        <dbReference type="ARBA" id="ARBA00023163"/>
    </source>
</evidence>
<evidence type="ECO:0000256" key="1">
    <source>
        <dbReference type="ARBA" id="ARBA00022553"/>
    </source>
</evidence>
<dbReference type="PANTHER" id="PTHR44688">
    <property type="entry name" value="DNA-BINDING TRANSCRIPTIONAL ACTIVATOR DEVR_DOSR"/>
    <property type="match status" value="1"/>
</dbReference>
<reference evidence="9 10" key="1">
    <citation type="submission" date="2018-06" db="EMBL/GenBank/DDBJ databases">
        <authorList>
            <consortium name="Pathogen Informatics"/>
            <person name="Doyle S."/>
        </authorList>
    </citation>
    <scope>NUCLEOTIDE SEQUENCE [LARGE SCALE GENOMIC DNA]</scope>
    <source>
        <strain evidence="9 10">NCTC10738</strain>
    </source>
</reference>
<dbReference type="RefSeq" id="WP_115389304.1">
    <property type="nucleotide sequence ID" value="NZ_JADZHC010000014.1"/>
</dbReference>
<dbReference type="InterPro" id="IPR000792">
    <property type="entry name" value="Tscrpt_reg_LuxR_C"/>
</dbReference>
<feature type="modified residue" description="4-aspartylphosphate" evidence="6">
    <location>
        <position position="68"/>
    </location>
</feature>
<dbReference type="PROSITE" id="PS50110">
    <property type="entry name" value="RESPONSE_REGULATORY"/>
    <property type="match status" value="1"/>
</dbReference>
<keyword evidence="1 6" id="KW-0597">Phosphoprotein</keyword>
<dbReference type="SUPFAM" id="SSF52172">
    <property type="entry name" value="CheY-like"/>
    <property type="match status" value="1"/>
</dbReference>
<evidence type="ECO:0000256" key="2">
    <source>
        <dbReference type="ARBA" id="ARBA00023012"/>
    </source>
</evidence>
<dbReference type="InterPro" id="IPR001789">
    <property type="entry name" value="Sig_transdc_resp-reg_receiver"/>
</dbReference>
<dbReference type="Gene3D" id="1.10.10.10">
    <property type="entry name" value="Winged helix-like DNA-binding domain superfamily/Winged helix DNA-binding domain"/>
    <property type="match status" value="1"/>
</dbReference>
<dbReference type="PRINTS" id="PR00038">
    <property type="entry name" value="HTHLUXR"/>
</dbReference>
<keyword evidence="2" id="KW-0902">Two-component regulatory system</keyword>
<name>A0A379Z5J2_9GAMM</name>
<organism evidence="9 10">
    <name type="scientific">Shewanella algae</name>
    <dbReference type="NCBI Taxonomy" id="38313"/>
    <lineage>
        <taxon>Bacteria</taxon>
        <taxon>Pseudomonadati</taxon>
        <taxon>Pseudomonadota</taxon>
        <taxon>Gammaproteobacteria</taxon>
        <taxon>Alteromonadales</taxon>
        <taxon>Shewanellaceae</taxon>
        <taxon>Shewanella</taxon>
    </lineage>
</organism>
<dbReference type="InterPro" id="IPR011006">
    <property type="entry name" value="CheY-like_superfamily"/>
</dbReference>
<evidence type="ECO:0000313" key="10">
    <source>
        <dbReference type="Proteomes" id="UP000254069"/>
    </source>
</evidence>
<dbReference type="InterPro" id="IPR036388">
    <property type="entry name" value="WH-like_DNA-bd_sf"/>
</dbReference>
<dbReference type="SMART" id="SM00448">
    <property type="entry name" value="REC"/>
    <property type="match status" value="1"/>
</dbReference>
<evidence type="ECO:0000313" key="9">
    <source>
        <dbReference type="EMBL" id="SUI55710.1"/>
    </source>
</evidence>
<proteinExistence type="predicted"/>
<dbReference type="PANTHER" id="PTHR44688:SF16">
    <property type="entry name" value="DNA-BINDING TRANSCRIPTIONAL ACTIVATOR DEVR_DOSR"/>
    <property type="match status" value="1"/>
</dbReference>
<dbReference type="CDD" id="cd06170">
    <property type="entry name" value="LuxR_C_like"/>
    <property type="match status" value="1"/>
</dbReference>
<keyword evidence="5" id="KW-0804">Transcription</keyword>
<evidence type="ECO:0000256" key="4">
    <source>
        <dbReference type="ARBA" id="ARBA00023125"/>
    </source>
</evidence>
<dbReference type="GO" id="GO:0006355">
    <property type="term" value="P:regulation of DNA-templated transcription"/>
    <property type="evidence" value="ECO:0007669"/>
    <property type="project" value="InterPro"/>
</dbReference>
<evidence type="ECO:0000259" key="7">
    <source>
        <dbReference type="PROSITE" id="PS50043"/>
    </source>
</evidence>
<dbReference type="Pfam" id="PF00196">
    <property type="entry name" value="GerE"/>
    <property type="match status" value="1"/>
</dbReference>
<dbReference type="PROSITE" id="PS50043">
    <property type="entry name" value="HTH_LUXR_2"/>
    <property type="match status" value="1"/>
</dbReference>
<dbReference type="FunFam" id="3.40.50.2300:FF:000018">
    <property type="entry name" value="DNA-binding transcriptional regulator NtrC"/>
    <property type="match status" value="1"/>
</dbReference>
<dbReference type="AlphaFoldDB" id="A0A379Z5J2"/>
<dbReference type="EMBL" id="UGYO01000001">
    <property type="protein sequence ID" value="SUI55710.1"/>
    <property type="molecule type" value="Genomic_DNA"/>
</dbReference>
<dbReference type="CDD" id="cd17537">
    <property type="entry name" value="REC_FixJ"/>
    <property type="match status" value="1"/>
</dbReference>
<feature type="domain" description="HTH luxR-type" evidence="7">
    <location>
        <begin position="150"/>
        <end position="210"/>
    </location>
</feature>
<dbReference type="GO" id="GO:0000160">
    <property type="term" value="P:phosphorelay signal transduction system"/>
    <property type="evidence" value="ECO:0007669"/>
    <property type="project" value="UniProtKB-KW"/>
</dbReference>
<keyword evidence="3" id="KW-0805">Transcription regulation</keyword>
<gene>
    <name evidence="9" type="primary">fixJ_1</name>
    <name evidence="9" type="ORF">NCTC10738_01034</name>
</gene>
<protein>
    <submittedName>
        <fullName evidence="9">Transcriptional regulatory protein fixJ</fullName>
    </submittedName>
</protein>